<comment type="similarity">
    <text evidence="1">Belongs to the membrane fusion protein (MFP) (TC 8.A.1) family.</text>
</comment>
<dbReference type="Pfam" id="PF25975">
    <property type="entry name" value="CzcB_C"/>
    <property type="match status" value="1"/>
</dbReference>
<dbReference type="Gene3D" id="1.10.287.470">
    <property type="entry name" value="Helix hairpin bin"/>
    <property type="match status" value="1"/>
</dbReference>
<reference evidence="8 9" key="1">
    <citation type="submission" date="2020-08" db="EMBL/GenBank/DDBJ databases">
        <title>Genomic Encyclopedia of Type Strains, Phase IV (KMG-IV): sequencing the most valuable type-strain genomes for metagenomic binning, comparative biology and taxonomic classification.</title>
        <authorList>
            <person name="Goeker M."/>
        </authorList>
    </citation>
    <scope>NUCLEOTIDE SEQUENCE [LARGE SCALE GENOMIC DNA]</scope>
    <source>
        <strain evidence="8 9">DSM 106739</strain>
    </source>
</reference>
<dbReference type="Proteomes" id="UP000561045">
    <property type="component" value="Unassembled WGS sequence"/>
</dbReference>
<name>A0A840BHC1_9RHOO</name>
<evidence type="ECO:0000259" key="5">
    <source>
        <dbReference type="Pfam" id="PF25917"/>
    </source>
</evidence>
<dbReference type="InterPro" id="IPR058624">
    <property type="entry name" value="MdtA-like_HH"/>
</dbReference>
<dbReference type="GO" id="GO:1990281">
    <property type="term" value="C:efflux pump complex"/>
    <property type="evidence" value="ECO:0007669"/>
    <property type="project" value="TreeGrafter"/>
</dbReference>
<accession>A0A840BHC1</accession>
<dbReference type="InterPro" id="IPR058649">
    <property type="entry name" value="CzcB_C"/>
</dbReference>
<evidence type="ECO:0000256" key="2">
    <source>
        <dbReference type="SAM" id="Coils"/>
    </source>
</evidence>
<comment type="caution">
    <text evidence="8">The sequence shown here is derived from an EMBL/GenBank/DDBJ whole genome shotgun (WGS) entry which is preliminary data.</text>
</comment>
<keyword evidence="3" id="KW-0732">Signal</keyword>
<feature type="domain" description="Multidrug resistance protein MdtA-like barrel-sandwich hybrid" evidence="5">
    <location>
        <begin position="48"/>
        <end position="182"/>
    </location>
</feature>
<dbReference type="SUPFAM" id="SSF111369">
    <property type="entry name" value="HlyD-like secretion proteins"/>
    <property type="match status" value="1"/>
</dbReference>
<evidence type="ECO:0000259" key="4">
    <source>
        <dbReference type="Pfam" id="PF25876"/>
    </source>
</evidence>
<evidence type="ECO:0000313" key="9">
    <source>
        <dbReference type="Proteomes" id="UP000561045"/>
    </source>
</evidence>
<feature type="coiled-coil region" evidence="2">
    <location>
        <begin position="85"/>
        <end position="145"/>
    </location>
</feature>
<protein>
    <submittedName>
        <fullName evidence="8">RND family efflux transporter MFP subunit</fullName>
    </submittedName>
</protein>
<feature type="signal peptide" evidence="3">
    <location>
        <begin position="1"/>
        <end position="19"/>
    </location>
</feature>
<dbReference type="Pfam" id="PF25876">
    <property type="entry name" value="HH_MFP_RND"/>
    <property type="match status" value="1"/>
</dbReference>
<dbReference type="Pfam" id="PF25954">
    <property type="entry name" value="Beta-barrel_RND_2"/>
    <property type="match status" value="1"/>
</dbReference>
<dbReference type="GO" id="GO:0015562">
    <property type="term" value="F:efflux transmembrane transporter activity"/>
    <property type="evidence" value="ECO:0007669"/>
    <property type="project" value="TreeGrafter"/>
</dbReference>
<evidence type="ECO:0000259" key="6">
    <source>
        <dbReference type="Pfam" id="PF25954"/>
    </source>
</evidence>
<dbReference type="InterPro" id="IPR058625">
    <property type="entry name" value="MdtA-like_BSH"/>
</dbReference>
<feature type="domain" description="CusB-like beta-barrel" evidence="6">
    <location>
        <begin position="197"/>
        <end position="266"/>
    </location>
</feature>
<dbReference type="PANTHER" id="PTHR30469">
    <property type="entry name" value="MULTIDRUG RESISTANCE PROTEIN MDTA"/>
    <property type="match status" value="1"/>
</dbReference>
<dbReference type="Gene3D" id="2.40.420.20">
    <property type="match status" value="1"/>
</dbReference>
<evidence type="ECO:0000313" key="8">
    <source>
        <dbReference type="EMBL" id="MBB4011058.1"/>
    </source>
</evidence>
<organism evidence="8 9">
    <name type="scientific">Niveibacterium umoris</name>
    <dbReference type="NCBI Taxonomy" id="1193620"/>
    <lineage>
        <taxon>Bacteria</taxon>
        <taxon>Pseudomonadati</taxon>
        <taxon>Pseudomonadota</taxon>
        <taxon>Betaproteobacteria</taxon>
        <taxon>Rhodocyclales</taxon>
        <taxon>Rhodocyclaceae</taxon>
        <taxon>Niveibacterium</taxon>
    </lineage>
</organism>
<evidence type="ECO:0000256" key="1">
    <source>
        <dbReference type="ARBA" id="ARBA00009477"/>
    </source>
</evidence>
<sequence>MKIRSLLWMAWGVSVFAGAADLPVAAVTRSPAAGGYVADASVQAVRQSVVASQVQGRVLELAVKAGDRVRAGQVLARIDDRELGAAEASSQAAIAEAQASLAKAEFDLRRNQSLAKQNFVSPSAVEQTDAQVKALRARVDALRAGASAASVSRSHALVTAPYDGVVAATHVETGDMAAPGKPIATLFQPGALRAVAFLPESQLTAVREGLAKGIAPEIEIGGKLLVGTRTSVLPAADPNTRTTEVRVDLPVDAQGTPGQFARARFALGETQRLAIPQAAVIRRSELNAVYVKTADGRFQQRQVRLGESLGGGRVEVLAGLKQGEQVALEPVKAGIAAAAK</sequence>
<dbReference type="Gene3D" id="2.40.50.100">
    <property type="match status" value="1"/>
</dbReference>
<feature type="domain" description="Multidrug resistance protein MdtA-like alpha-helical hairpin" evidence="4">
    <location>
        <begin position="87"/>
        <end position="147"/>
    </location>
</feature>
<dbReference type="InterPro" id="IPR006143">
    <property type="entry name" value="RND_pump_MFP"/>
</dbReference>
<feature type="domain" description="CzcB-like C-terminal circularly permuted SH3-like" evidence="7">
    <location>
        <begin position="273"/>
        <end position="328"/>
    </location>
</feature>
<dbReference type="PANTHER" id="PTHR30469:SF38">
    <property type="entry name" value="HLYD FAMILY SECRETION PROTEIN"/>
    <property type="match status" value="1"/>
</dbReference>
<dbReference type="NCBIfam" id="TIGR01730">
    <property type="entry name" value="RND_mfp"/>
    <property type="match status" value="1"/>
</dbReference>
<dbReference type="Gene3D" id="2.40.30.170">
    <property type="match status" value="1"/>
</dbReference>
<dbReference type="RefSeq" id="WP_183631297.1">
    <property type="nucleotide sequence ID" value="NZ_BAABLE010000011.1"/>
</dbReference>
<dbReference type="InterPro" id="IPR058792">
    <property type="entry name" value="Beta-barrel_RND_2"/>
</dbReference>
<keyword evidence="2" id="KW-0175">Coiled coil</keyword>
<dbReference type="AlphaFoldDB" id="A0A840BHC1"/>
<feature type="chain" id="PRO_5032710343" evidence="3">
    <location>
        <begin position="20"/>
        <end position="340"/>
    </location>
</feature>
<dbReference type="EMBL" id="JACIET010000001">
    <property type="protein sequence ID" value="MBB4011058.1"/>
    <property type="molecule type" value="Genomic_DNA"/>
</dbReference>
<proteinExistence type="inferred from homology"/>
<gene>
    <name evidence="8" type="ORF">GGR36_000366</name>
</gene>
<keyword evidence="9" id="KW-1185">Reference proteome</keyword>
<evidence type="ECO:0000256" key="3">
    <source>
        <dbReference type="SAM" id="SignalP"/>
    </source>
</evidence>
<evidence type="ECO:0000259" key="7">
    <source>
        <dbReference type="Pfam" id="PF25975"/>
    </source>
</evidence>
<dbReference type="Pfam" id="PF25917">
    <property type="entry name" value="BSH_RND"/>
    <property type="match status" value="1"/>
</dbReference>